<keyword evidence="1" id="KW-0175">Coiled coil</keyword>
<accession>A0A9P6PVV5</accession>
<protein>
    <submittedName>
        <fullName evidence="3">Uncharacterized protein</fullName>
    </submittedName>
</protein>
<dbReference type="Proteomes" id="UP000807716">
    <property type="component" value="Unassembled WGS sequence"/>
</dbReference>
<organism evidence="3 4">
    <name type="scientific">Actinomortierella ambigua</name>
    <dbReference type="NCBI Taxonomy" id="1343610"/>
    <lineage>
        <taxon>Eukaryota</taxon>
        <taxon>Fungi</taxon>
        <taxon>Fungi incertae sedis</taxon>
        <taxon>Mucoromycota</taxon>
        <taxon>Mortierellomycotina</taxon>
        <taxon>Mortierellomycetes</taxon>
        <taxon>Mortierellales</taxon>
        <taxon>Mortierellaceae</taxon>
        <taxon>Actinomortierella</taxon>
    </lineage>
</organism>
<reference evidence="3" key="1">
    <citation type="journal article" date="2020" name="Fungal Divers.">
        <title>Resolving the Mortierellaceae phylogeny through synthesis of multi-gene phylogenetics and phylogenomics.</title>
        <authorList>
            <person name="Vandepol N."/>
            <person name="Liber J."/>
            <person name="Desiro A."/>
            <person name="Na H."/>
            <person name="Kennedy M."/>
            <person name="Barry K."/>
            <person name="Grigoriev I.V."/>
            <person name="Miller A.N."/>
            <person name="O'Donnell K."/>
            <person name="Stajich J.E."/>
            <person name="Bonito G."/>
        </authorList>
    </citation>
    <scope>NUCLEOTIDE SEQUENCE</scope>
    <source>
        <strain evidence="3">BC1065</strain>
    </source>
</reference>
<name>A0A9P6PVV5_9FUNG</name>
<evidence type="ECO:0000256" key="2">
    <source>
        <dbReference type="SAM" id="MobiDB-lite"/>
    </source>
</evidence>
<evidence type="ECO:0000313" key="4">
    <source>
        <dbReference type="Proteomes" id="UP000807716"/>
    </source>
</evidence>
<evidence type="ECO:0000256" key="1">
    <source>
        <dbReference type="SAM" id="Coils"/>
    </source>
</evidence>
<evidence type="ECO:0000313" key="3">
    <source>
        <dbReference type="EMBL" id="KAG0253088.1"/>
    </source>
</evidence>
<gene>
    <name evidence="3" type="ORF">DFQ27_007661</name>
</gene>
<proteinExistence type="predicted"/>
<keyword evidence="4" id="KW-1185">Reference proteome</keyword>
<dbReference type="AlphaFoldDB" id="A0A9P6PVV5"/>
<feature type="coiled-coil region" evidence="1">
    <location>
        <begin position="21"/>
        <end position="48"/>
    </location>
</feature>
<comment type="caution">
    <text evidence="3">The sequence shown here is derived from an EMBL/GenBank/DDBJ whole genome shotgun (WGS) entry which is preliminary data.</text>
</comment>
<sequence length="377" mass="43222">DSTGRGSEAMDDSVPRPQVSDQDLQMQLAELQQKHDAAVAKCRRYRDLVHELKTNLEQTSLDFQKSRSQASQLYAQQKCKSEAVVLEYRNLDMKYKDLDKKYTELDMKYRDLDVKYMDLARALQVTEHDRSTINKQLGTVSSMIERLIIDARGKGSSNLNRDAAIDIIRQFGMLENFPVRECDLQSFHLNLFMECFTMNTLTHHLLDSQLGLFFDNFPQFVTIYKWMAERGSKAQERWRQELCIMIAQDSQEMAHRREKAVSETIPHIVSLLMRVYGNVDTSMSATIKELCSMIFDLTFAMLGMESFVYPVEVAIGTPFNDDGMTMAMRSDPNGSVYITVFPGFEDGNGTPYYKPKVWCAAVAQPDLANDRTVCHLN</sequence>
<feature type="non-terminal residue" evidence="3">
    <location>
        <position position="1"/>
    </location>
</feature>
<dbReference type="EMBL" id="JAAAJB010000609">
    <property type="protein sequence ID" value="KAG0253088.1"/>
    <property type="molecule type" value="Genomic_DNA"/>
</dbReference>
<dbReference type="OrthoDB" id="2439595at2759"/>
<feature type="region of interest" description="Disordered" evidence="2">
    <location>
        <begin position="1"/>
        <end position="21"/>
    </location>
</feature>